<keyword evidence="2" id="KW-1185">Reference proteome</keyword>
<protein>
    <submittedName>
        <fullName evidence="1">DUF6221 family protein</fullName>
    </submittedName>
</protein>
<evidence type="ECO:0000313" key="2">
    <source>
        <dbReference type="Proteomes" id="UP001138997"/>
    </source>
</evidence>
<evidence type="ECO:0000313" key="1">
    <source>
        <dbReference type="EMBL" id="MCD5310818.1"/>
    </source>
</evidence>
<gene>
    <name evidence="1" type="ORF">LR394_07925</name>
</gene>
<sequence length="101" mass="11712">MSPDRWSRANELADWMQVQIAVDRLAVEQAQDPERALAEWASKRTILGLCHQTLDMFENSNGSALYRENCDSQLQALRFVVAAMALPYKKTREGWREEWVL</sequence>
<proteinExistence type="predicted"/>
<dbReference type="Pfam" id="PF19730">
    <property type="entry name" value="DUF6221"/>
    <property type="match status" value="1"/>
</dbReference>
<dbReference type="RefSeq" id="WP_231439994.1">
    <property type="nucleotide sequence ID" value="NZ_JAJOMB010000003.1"/>
</dbReference>
<dbReference type="Proteomes" id="UP001138997">
    <property type="component" value="Unassembled WGS sequence"/>
</dbReference>
<name>A0A9X1ND39_9ACTN</name>
<comment type="caution">
    <text evidence="1">The sequence shown here is derived from an EMBL/GenBank/DDBJ whole genome shotgun (WGS) entry which is preliminary data.</text>
</comment>
<dbReference type="EMBL" id="JAJOMB010000003">
    <property type="protein sequence ID" value="MCD5310818.1"/>
    <property type="molecule type" value="Genomic_DNA"/>
</dbReference>
<dbReference type="AlphaFoldDB" id="A0A9X1ND39"/>
<reference evidence="1" key="1">
    <citation type="submission" date="2021-11" db="EMBL/GenBank/DDBJ databases">
        <title>Streptomyces corallinus and Kineosporia corallina sp. nov., two new coral-derived marine actinobacteria.</title>
        <authorList>
            <person name="Buangrab K."/>
            <person name="Sutthacheep M."/>
            <person name="Yeemin T."/>
            <person name="Harunari E."/>
            <person name="Igarashi Y."/>
            <person name="Sripreechasak P."/>
            <person name="Kanchanasin P."/>
            <person name="Tanasupawat S."/>
            <person name="Phongsopitanun W."/>
        </authorList>
    </citation>
    <scope>NUCLEOTIDE SEQUENCE</scope>
    <source>
        <strain evidence="1">JCM 31032</strain>
    </source>
</reference>
<organism evidence="1 2">
    <name type="scientific">Kineosporia babensis</name>
    <dbReference type="NCBI Taxonomy" id="499548"/>
    <lineage>
        <taxon>Bacteria</taxon>
        <taxon>Bacillati</taxon>
        <taxon>Actinomycetota</taxon>
        <taxon>Actinomycetes</taxon>
        <taxon>Kineosporiales</taxon>
        <taxon>Kineosporiaceae</taxon>
        <taxon>Kineosporia</taxon>
    </lineage>
</organism>
<accession>A0A9X1ND39</accession>
<dbReference type="InterPro" id="IPR046193">
    <property type="entry name" value="DUF6221"/>
</dbReference>